<keyword evidence="1" id="KW-0472">Membrane</keyword>
<keyword evidence="1" id="KW-1133">Transmembrane helix</keyword>
<evidence type="ECO:0000256" key="1">
    <source>
        <dbReference type="SAM" id="Phobius"/>
    </source>
</evidence>
<feature type="transmembrane region" description="Helical" evidence="1">
    <location>
        <begin position="48"/>
        <end position="73"/>
    </location>
</feature>
<protein>
    <recommendedName>
        <fullName evidence="4">DUF3784 domain-containing protein</fullName>
    </recommendedName>
</protein>
<feature type="transmembrane region" description="Helical" evidence="1">
    <location>
        <begin position="79"/>
        <end position="99"/>
    </location>
</feature>
<comment type="caution">
    <text evidence="2">The sequence shown here is derived from an EMBL/GenBank/DDBJ whole genome shotgun (WGS) entry which is preliminary data.</text>
</comment>
<keyword evidence="3" id="KW-1185">Reference proteome</keyword>
<keyword evidence="1" id="KW-0812">Transmembrane</keyword>
<dbReference type="RefSeq" id="WP_202749325.1">
    <property type="nucleotide sequence ID" value="NZ_JAESWC010000007.1"/>
</dbReference>
<accession>A0ABS1TBT2</accession>
<evidence type="ECO:0008006" key="4">
    <source>
        <dbReference type="Google" id="ProtNLM"/>
    </source>
</evidence>
<name>A0ABS1TBT2_9CLOT</name>
<feature type="transmembrane region" description="Helical" evidence="1">
    <location>
        <begin position="6"/>
        <end position="27"/>
    </location>
</feature>
<evidence type="ECO:0000313" key="2">
    <source>
        <dbReference type="EMBL" id="MBL4936567.1"/>
    </source>
</evidence>
<evidence type="ECO:0000313" key="3">
    <source>
        <dbReference type="Proteomes" id="UP000632377"/>
    </source>
</evidence>
<proteinExistence type="predicted"/>
<dbReference type="EMBL" id="JAESWC010000007">
    <property type="protein sequence ID" value="MBL4936567.1"/>
    <property type="molecule type" value="Genomic_DNA"/>
</dbReference>
<gene>
    <name evidence="2" type="ORF">JK636_12440</name>
</gene>
<dbReference type="Proteomes" id="UP000632377">
    <property type="component" value="Unassembled WGS sequence"/>
</dbReference>
<reference evidence="2 3" key="1">
    <citation type="submission" date="2021-01" db="EMBL/GenBank/DDBJ databases">
        <title>Genome public.</title>
        <authorList>
            <person name="Liu C."/>
            <person name="Sun Q."/>
        </authorList>
    </citation>
    <scope>NUCLEOTIDE SEQUENCE [LARGE SCALE GENOMIC DNA]</scope>
    <source>
        <strain evidence="2 3">YIM B02515</strain>
    </source>
</reference>
<sequence length="108" mass="12236">MEPTYAAGVIMCILMSAGTFVFGYLIVKKGILNSSCENEEESVEEIKFIKNFGMSFIVISVFSMTAAIIIFLAYQKNSYLTLINDIPEVIILIIIFRIIDGTRYYKLK</sequence>
<organism evidence="2 3">
    <name type="scientific">Clostridium rhizosphaerae</name>
    <dbReference type="NCBI Taxonomy" id="2803861"/>
    <lineage>
        <taxon>Bacteria</taxon>
        <taxon>Bacillati</taxon>
        <taxon>Bacillota</taxon>
        <taxon>Clostridia</taxon>
        <taxon>Eubacteriales</taxon>
        <taxon>Clostridiaceae</taxon>
        <taxon>Clostridium</taxon>
    </lineage>
</organism>